<evidence type="ECO:0000313" key="14">
    <source>
        <dbReference type="Proteomes" id="UP000248484"/>
    </source>
</evidence>
<evidence type="ECO:0000256" key="7">
    <source>
        <dbReference type="ARBA" id="ARBA00023228"/>
    </source>
</evidence>
<dbReference type="Gene3D" id="3.40.50.11210">
    <property type="entry name" value="Rap/Ran-GAP"/>
    <property type="match status" value="1"/>
</dbReference>
<evidence type="ECO:0000256" key="6">
    <source>
        <dbReference type="ARBA" id="ARBA00023136"/>
    </source>
</evidence>
<comment type="subcellular location">
    <subcellularLocation>
        <location evidence="1">Cytoplasm</location>
        <location evidence="1">Cytosol</location>
    </subcellularLocation>
    <subcellularLocation>
        <location evidence="8">Lysosome membrane</location>
        <topology evidence="8">Peripheral membrane protein</topology>
    </subcellularLocation>
</comment>
<dbReference type="GO" id="GO:0046627">
    <property type="term" value="P:negative regulation of insulin receptor signaling pathway"/>
    <property type="evidence" value="ECO:0007669"/>
    <property type="project" value="TreeGrafter"/>
</dbReference>
<keyword evidence="4" id="KW-0597">Phosphoprotein</keyword>
<dbReference type="Proteomes" id="UP000248484">
    <property type="component" value="Chromosome 14"/>
</dbReference>
<dbReference type="SUPFAM" id="SSF48371">
    <property type="entry name" value="ARM repeat"/>
    <property type="match status" value="1"/>
</dbReference>
<name>A0A455BYI2_PHYMC</name>
<dbReference type="GO" id="GO:0016241">
    <property type="term" value="P:regulation of macroautophagy"/>
    <property type="evidence" value="ECO:0007669"/>
    <property type="project" value="UniProtKB-ARBA"/>
</dbReference>
<sequence>MAKPASKDSGLKEKFKILLGLGTPRPNPRSAEGKQTEFIITAEILRELSVECGLNNRIRVIGQICEVAKTKKFEEAVSRCPVDRVGSCLPLEFLKGSALASTHFCHAVEALWKAVSDLLQPERPPEARHAVLALLKAIVQGQGDRLGVLRALFFKVIKDYPSNEDLHERLEVFKALTDNGRHITYLEEELAEFVLQWMDIGLSSEFLLVLVNLVKFNSCYLDEYIASMVHMICLLCVQTVSSVDIEVSLQVLDAVVCYNCLPAESLPLFIVTLCRTINVKELCEPCWKLMRNLLGTHLGHSAIYHMCRIMEDRAYMEDAPLLRGAVFFVGMALWGAHRLYSLKNSPTSVLPSFYEAMTCPNEVVSYEIVLSITRLIKKYRRELQAVTWDILLKIVERLLQQLQSLDSPELRAIVHDLLTTVEELCDQNEFHGSQERYFELVERCADQRPESSLLNLITYRAQSIHPAKDGWIHNLQLLMERFFRNELRSAVRIKVLDVLSFVLLINRQFYEEELINLVVISQLSHVPEDKDHQVRKLATQLLVDLAEGCHTHHFNSLLDIIEKVIARSLSPPPELEERDVVVYSASLEDVKTAVLGLLVILQTKLYALPASHATRVYETLVSHIQLHYKHTYTLPIASSIRLQAFDFLLQLRADSLHRLGLPSKDGLVRFSPYCVCDYMEPERGSEKKAGGPLSPPTGPPGPAPAVPAVRLGSLPYSLLFRVLLQCLKQETDWKVLKLVLSKLPESLRYKVLIFTSPCNVDQLSAALCSMLSGPKTLERLRSTPEGFSRTDLHLAVVPVLTALISYHNYLDKTRQREMVYCLEQGLIYRCASQCVVALAICSVEMPDIIIKALPVLVVKLTHISATASMAIPLLEFLSTLARLPHLYRNFAAEQYASVFAISLPYTNPSKFNQYIVCLAHHVIAMWFIRCRLPFRKDFVPYITKGLRSNVLLSFDDTPEKDSFRARSTSLNERPKSLRIARPPKQGLNNSPPVKEFKESSAADAFRCRSISVSEHVVRRIQTSLTSASLGSADENSMAQADDNLKNLHLELTETCLDMMARYVFSNFTAVPKRSPVGEFLLAGGRTKTWLVGNKLVTVTTSVGTGTRSLLGLDSGELQGGPELSSDPSVHVRQTKEAPAKLESQAGQQVCRGARDRVRSMSGGHGLRVGALDAPASHFPGSPACLGSQTAPASKPEKASASTQLPAQKEKTNLAAYVPLLTQGWAEILVRRPTGNTSWLMSLENPLSPFSSDINNTPLQELSNALMAAERFKERRDTALYKSLSVPAAGSAKPPPPPRSNTVASFSSLYQSSCQGKLHRSISWADSAVVLEEGSPGEASLPVEPPELEDFEATLGTDGHYRHAEAFSRSSSTSSQEEKSFHAEELAAGGIPIERAVSSEGSRPSVELAFQPSQPLSKSSSSPELQTLQDILGDPGDKADVGRLSPEAKARSQSGILDREGASWSAPGEESQGQGPTQPEGPLPSTCPRSPSGLRPRGYTISDSAPSRRGKRVERDAFRSRAGTSNTEKVPGINPSFVFLQLYHSPFFGDESNKPILLPNESFERSVQLLDQIPSYDTHKIAVLYVGEGQSNSELAILSNEHGSYRYTEFLTGLGKLIELKDCQPDKVYLGGLDVCGEDGQFTYCWHDDIMQAVFHIATLMPTKDVDKHRCDKKRHLGNDFVSIVYNDSGEDFKLGTIKGQFNFVHVIITPLDYECNLVSLQCRKDMEGLVDTSMAKIVSDRNLPFVARQMALHANMASQVHHSRSNPTDTYPSKWIARLRHIKRLRHRIREEAHYSNASLPLMQTHPPGHAKAPTQAPVEPTPTYETGQRKRLVSSVDDFTEFV</sequence>
<dbReference type="GO" id="GO:0005765">
    <property type="term" value="C:lysosomal membrane"/>
    <property type="evidence" value="ECO:0007669"/>
    <property type="project" value="UniProtKB-SubCell"/>
</dbReference>
<dbReference type="GeneID" id="102985473"/>
<comment type="function">
    <text evidence="9">Catalytic component of the TSC-TBC complex, a multiprotein complex that acts as a negative regulator of the canonical mTORC1 complex, an evolutionarily conserved central nutrient sensor that stimulates anabolic reactions and macromolecule biosynthesis to promote cellular biomass generation and growth. Within the TSC-TBC complex, TSC2 acts as a GTPase-activating protein (GAP) for the small GTPase RHEB, a direct activator of the protein kinase activity of mTORC1. In absence of nutrients, the TSC-TBC complex inhibits mTORC1, thereby preventing phosphorylation of ribosomal protein S6 kinase (RPS6KB1 and RPS6KB2) and EIF4EBP1 (4E-BP1) by the mTORC1 signaling. The TSC-TBC complex is inactivated in response to nutrients, relieving inhibition of mTORC1. Involved in microtubule-mediated protein transport via its ability to regulate mTORC1 signaling. Also stimulates the intrinsic GTPase activity of the Ras-related proteins RAP1A and RAB5.</text>
</comment>
<feature type="domain" description="Rap-GAP" evidence="13">
    <location>
        <begin position="1566"/>
        <end position="1793"/>
    </location>
</feature>
<reference evidence="15" key="1">
    <citation type="submission" date="2025-08" db="UniProtKB">
        <authorList>
            <consortium name="RefSeq"/>
        </authorList>
    </citation>
    <scope>IDENTIFICATION</scope>
    <source>
        <tissue evidence="15">Muscle</tissue>
    </source>
</reference>
<dbReference type="GO" id="GO:0030178">
    <property type="term" value="P:negative regulation of Wnt signaling pathway"/>
    <property type="evidence" value="ECO:0007669"/>
    <property type="project" value="TreeGrafter"/>
</dbReference>
<dbReference type="GO" id="GO:0032007">
    <property type="term" value="P:negative regulation of TOR signaling"/>
    <property type="evidence" value="ECO:0007669"/>
    <property type="project" value="InterPro"/>
</dbReference>
<dbReference type="FunFam" id="3.40.50.11210:FF:000004">
    <property type="entry name" value="Tuberin isoform X3"/>
    <property type="match status" value="1"/>
</dbReference>
<dbReference type="InterPro" id="IPR018515">
    <property type="entry name" value="Tuberin-type_domain"/>
</dbReference>
<evidence type="ECO:0000256" key="5">
    <source>
        <dbReference type="ARBA" id="ARBA00022843"/>
    </source>
</evidence>
<gene>
    <name evidence="15" type="primary">TSC2</name>
</gene>
<dbReference type="Pfam" id="PF02145">
    <property type="entry name" value="Rap_GAP"/>
    <property type="match status" value="1"/>
</dbReference>
<dbReference type="PROSITE" id="PS50085">
    <property type="entry name" value="RAPGAP"/>
    <property type="match status" value="1"/>
</dbReference>
<keyword evidence="14" id="KW-1185">Reference proteome</keyword>
<feature type="compositionally biased region" description="Basic and acidic residues" evidence="12">
    <location>
        <begin position="1434"/>
        <end position="1449"/>
    </location>
</feature>
<keyword evidence="6" id="KW-0472">Membrane</keyword>
<proteinExistence type="predicted"/>
<evidence type="ECO:0000256" key="1">
    <source>
        <dbReference type="ARBA" id="ARBA00004514"/>
    </source>
</evidence>
<dbReference type="CTD" id="7249"/>
<dbReference type="GO" id="GO:0005096">
    <property type="term" value="F:GTPase activator activity"/>
    <property type="evidence" value="ECO:0007669"/>
    <property type="project" value="UniProtKB-UniRule"/>
</dbReference>
<dbReference type="GO" id="GO:0033596">
    <property type="term" value="C:TSC1-TSC2 complex"/>
    <property type="evidence" value="ECO:0007669"/>
    <property type="project" value="InterPro"/>
</dbReference>
<keyword evidence="2 11" id="KW-0343">GTPase activation</keyword>
<evidence type="ECO:0000256" key="4">
    <source>
        <dbReference type="ARBA" id="ARBA00022553"/>
    </source>
</evidence>
<evidence type="ECO:0000256" key="11">
    <source>
        <dbReference type="PROSITE-ProRule" id="PRU00165"/>
    </source>
</evidence>
<evidence type="ECO:0000256" key="10">
    <source>
        <dbReference type="ARBA" id="ARBA00070662"/>
    </source>
</evidence>
<keyword evidence="3" id="KW-0963">Cytoplasm</keyword>
<evidence type="ECO:0000259" key="13">
    <source>
        <dbReference type="PROSITE" id="PS50085"/>
    </source>
</evidence>
<dbReference type="InterPro" id="IPR011989">
    <property type="entry name" value="ARM-like"/>
</dbReference>
<feature type="region of interest" description="Disordered" evidence="12">
    <location>
        <begin position="960"/>
        <end position="995"/>
    </location>
</feature>
<dbReference type="PRINTS" id="PR01431">
    <property type="entry name" value="TUBERIN"/>
</dbReference>
<evidence type="ECO:0000256" key="3">
    <source>
        <dbReference type="ARBA" id="ARBA00022490"/>
    </source>
</evidence>
<feature type="compositionally biased region" description="Low complexity" evidence="12">
    <location>
        <begin position="1410"/>
        <end position="1427"/>
    </location>
</feature>
<accession>A0A455BYI2</accession>
<dbReference type="GO" id="GO:0051056">
    <property type="term" value="P:regulation of small GTPase mediated signal transduction"/>
    <property type="evidence" value="ECO:0007669"/>
    <property type="project" value="InterPro"/>
</dbReference>
<protein>
    <recommendedName>
        <fullName evidence="10">Tuberin</fullName>
    </recommendedName>
</protein>
<feature type="compositionally biased region" description="Low complexity" evidence="12">
    <location>
        <begin position="1190"/>
        <end position="1201"/>
    </location>
</feature>
<dbReference type="PANTHER" id="PTHR10063:SF0">
    <property type="entry name" value="TUBERIN"/>
    <property type="match status" value="1"/>
</dbReference>
<dbReference type="InterPro" id="IPR016024">
    <property type="entry name" value="ARM-type_fold"/>
</dbReference>
<dbReference type="InterPro" id="IPR003913">
    <property type="entry name" value="Tuberin"/>
</dbReference>
<keyword evidence="5" id="KW-0832">Ubl conjugation</keyword>
<evidence type="ECO:0000256" key="8">
    <source>
        <dbReference type="ARBA" id="ARBA00023765"/>
    </source>
</evidence>
<dbReference type="PANTHER" id="PTHR10063">
    <property type="entry name" value="TUBERIN"/>
    <property type="match status" value="1"/>
</dbReference>
<evidence type="ECO:0000256" key="9">
    <source>
        <dbReference type="ARBA" id="ARBA00054764"/>
    </source>
</evidence>
<dbReference type="InterPro" id="IPR035974">
    <property type="entry name" value="Rap/Ran-GAP_sf"/>
</dbReference>
<dbReference type="SUPFAM" id="SSF111347">
    <property type="entry name" value="Rap/Ran-GAP"/>
    <property type="match status" value="1"/>
</dbReference>
<evidence type="ECO:0000256" key="2">
    <source>
        <dbReference type="ARBA" id="ARBA00022468"/>
    </source>
</evidence>
<dbReference type="GO" id="GO:0051726">
    <property type="term" value="P:regulation of cell cycle"/>
    <property type="evidence" value="ECO:0007669"/>
    <property type="project" value="TreeGrafter"/>
</dbReference>
<feature type="region of interest" description="Disordered" evidence="12">
    <location>
        <begin position="1397"/>
        <end position="1528"/>
    </location>
</feature>
<dbReference type="InterPro" id="IPR027107">
    <property type="entry name" value="Tuberin/Ral-act_asu"/>
</dbReference>
<dbReference type="InterPro" id="IPR024584">
    <property type="entry name" value="Tuberin_N"/>
</dbReference>
<feature type="region of interest" description="Disordered" evidence="12">
    <location>
        <begin position="1180"/>
        <end position="1206"/>
    </location>
</feature>
<evidence type="ECO:0000256" key="12">
    <source>
        <dbReference type="SAM" id="MobiDB-lite"/>
    </source>
</evidence>
<dbReference type="InterPro" id="IPR000331">
    <property type="entry name" value="Rap/Ran_GAP_dom"/>
</dbReference>
<organism evidence="14 15">
    <name type="scientific">Physeter macrocephalus</name>
    <name type="common">Sperm whale</name>
    <name type="synonym">Physeter catodon</name>
    <dbReference type="NCBI Taxonomy" id="9755"/>
    <lineage>
        <taxon>Eukaryota</taxon>
        <taxon>Metazoa</taxon>
        <taxon>Chordata</taxon>
        <taxon>Craniata</taxon>
        <taxon>Vertebrata</taxon>
        <taxon>Euteleostomi</taxon>
        <taxon>Mammalia</taxon>
        <taxon>Eutheria</taxon>
        <taxon>Laurasiatheria</taxon>
        <taxon>Artiodactyla</taxon>
        <taxon>Whippomorpha</taxon>
        <taxon>Cetacea</taxon>
        <taxon>Odontoceti</taxon>
        <taxon>Physeteridae</taxon>
        <taxon>Physeter</taxon>
    </lineage>
</organism>
<dbReference type="Pfam" id="PF03542">
    <property type="entry name" value="Tuberin"/>
    <property type="match status" value="1"/>
</dbReference>
<dbReference type="GO" id="GO:0005634">
    <property type="term" value="C:nucleus"/>
    <property type="evidence" value="ECO:0007669"/>
    <property type="project" value="InterPro"/>
</dbReference>
<dbReference type="GO" id="GO:0045202">
    <property type="term" value="C:synapse"/>
    <property type="evidence" value="ECO:0007669"/>
    <property type="project" value="UniProtKB-ARBA"/>
</dbReference>
<feature type="region of interest" description="Disordered" evidence="12">
    <location>
        <begin position="1800"/>
        <end position="1829"/>
    </location>
</feature>
<evidence type="ECO:0000313" key="15">
    <source>
        <dbReference type="RefSeq" id="XP_028353782.1"/>
    </source>
</evidence>
<dbReference type="Gene3D" id="1.25.10.10">
    <property type="entry name" value="Leucine-rich Repeat Variant"/>
    <property type="match status" value="1"/>
</dbReference>
<dbReference type="RefSeq" id="XP_028353782.1">
    <property type="nucleotide sequence ID" value="XM_028497981.1"/>
</dbReference>
<dbReference type="GO" id="GO:0051898">
    <property type="term" value="P:negative regulation of phosphatidylinositol 3-kinase/protein kinase B signal transduction"/>
    <property type="evidence" value="ECO:0007669"/>
    <property type="project" value="TreeGrafter"/>
</dbReference>
<keyword evidence="7" id="KW-0458">Lysosome</keyword>
<dbReference type="Pfam" id="PF11864">
    <property type="entry name" value="DUF3384"/>
    <property type="match status" value="1"/>
</dbReference>